<feature type="compositionally biased region" description="Low complexity" evidence="1">
    <location>
        <begin position="446"/>
        <end position="463"/>
    </location>
</feature>
<dbReference type="InterPro" id="IPR046519">
    <property type="entry name" value="X-Tfes_XVIPCD"/>
</dbReference>
<accession>A0A0S2FAZ5</accession>
<feature type="region of interest" description="Disordered" evidence="1">
    <location>
        <begin position="345"/>
        <end position="396"/>
    </location>
</feature>
<feature type="region of interest" description="Disordered" evidence="1">
    <location>
        <begin position="443"/>
        <end position="463"/>
    </location>
</feature>
<evidence type="ECO:0000313" key="4">
    <source>
        <dbReference type="Proteomes" id="UP000060787"/>
    </source>
</evidence>
<evidence type="ECO:0000259" key="2">
    <source>
        <dbReference type="Pfam" id="PF20410"/>
    </source>
</evidence>
<dbReference type="KEGG" id="lab:LA76x_2624"/>
<dbReference type="EMBL" id="CP011129">
    <property type="protein sequence ID" value="ALN80754.1"/>
    <property type="molecule type" value="Genomic_DNA"/>
</dbReference>
<proteinExistence type="predicted"/>
<evidence type="ECO:0000256" key="1">
    <source>
        <dbReference type="SAM" id="MobiDB-lite"/>
    </source>
</evidence>
<feature type="compositionally biased region" description="Basic and acidic residues" evidence="1">
    <location>
        <begin position="420"/>
        <end position="429"/>
    </location>
</feature>
<dbReference type="PATRIC" id="fig|84531.8.peg.2635"/>
<dbReference type="Pfam" id="PF20410">
    <property type="entry name" value="X-Tfes_XVIPCD"/>
    <property type="match status" value="1"/>
</dbReference>
<feature type="region of interest" description="Disordered" evidence="1">
    <location>
        <begin position="419"/>
        <end position="438"/>
    </location>
</feature>
<feature type="compositionally biased region" description="Pro residues" evidence="1">
    <location>
        <begin position="373"/>
        <end position="390"/>
    </location>
</feature>
<gene>
    <name evidence="3" type="ORF">LA76x_2624</name>
</gene>
<feature type="region of interest" description="Disordered" evidence="1">
    <location>
        <begin position="564"/>
        <end position="584"/>
    </location>
</feature>
<dbReference type="Proteomes" id="UP000060787">
    <property type="component" value="Chromosome"/>
</dbReference>
<dbReference type="AlphaFoldDB" id="A0A0S2FAZ5"/>
<sequence length="584" mass="62818">MHEPENETEQDVGSLLERIDLNGIGTETIEYANFKQLFADSPHLQEQLRRAVSEGRLTAITLLPATSTLGGGYTHTDRVISLCGAALARPHTEGGAAAAWIVGHELEHSLLAAELHARIDADIGFATLYAGDSAYDYTEVVGFYLQAMRENEAYAEIAGWNAHLDIVKKNSGNDLPRAGDIAVSMPGRMEYYFQPTADGLGHEFKKEIAGLLNPDLSMPPSTEAVAEISQRYFDALPQRTQLGPAGTCDYRHYYAAMAIEEIHQAASSPIHVQLSRLQLDSATLSASGVNLSPGGAPIFIDAPVPEPAIGPTETETPPVPSYLDPEPLFRDPLWLEMLEHVRRSDGPGLGGDSLSEPRTSAKWNPDDEAPLSFSPPPGSPPVSARPPPQSPELSDSSDRWIASLLNDDVGPSIGIGSLLGKREFDDESPRLSQGSPKIPRVDQEFASTQQPDPPQTSSSAPQSQHPLYLQALNALQTHPDPELRGRAPESLQCLAAGLACEAQRSDLGSIDHVVASEHNDYLFAIRGRIPNDPANQYVQVGQGVACATPLQLLLTELDAITPPDAAHAMGAPSQTSHERHPPAH</sequence>
<organism evidence="3 4">
    <name type="scientific">Lysobacter antibioticus</name>
    <dbReference type="NCBI Taxonomy" id="84531"/>
    <lineage>
        <taxon>Bacteria</taxon>
        <taxon>Pseudomonadati</taxon>
        <taxon>Pseudomonadota</taxon>
        <taxon>Gammaproteobacteria</taxon>
        <taxon>Lysobacterales</taxon>
        <taxon>Lysobacteraceae</taxon>
        <taxon>Lysobacter</taxon>
    </lineage>
</organism>
<protein>
    <recommendedName>
        <fullName evidence="2">X-Tfes XVIPCD domain-containing protein</fullName>
    </recommendedName>
</protein>
<reference evidence="3 4" key="1">
    <citation type="journal article" date="2015" name="BMC Genomics">
        <title>Comparative genomics and metabolic profiling of the genus Lysobacter.</title>
        <authorList>
            <person name="de Bruijn I."/>
            <person name="Cheng X."/>
            <person name="de Jager V."/>
            <person name="Exposito R.G."/>
            <person name="Watrous J."/>
            <person name="Patel N."/>
            <person name="Postma J."/>
            <person name="Dorrestein P.C."/>
            <person name="Kobayashi D."/>
            <person name="Raaijmakers J.M."/>
        </authorList>
    </citation>
    <scope>NUCLEOTIDE SEQUENCE [LARGE SCALE GENOMIC DNA]</scope>
    <source>
        <strain evidence="3 4">76</strain>
    </source>
</reference>
<feature type="domain" description="X-Tfes XVIPCD" evidence="2">
    <location>
        <begin position="464"/>
        <end position="555"/>
    </location>
</feature>
<name>A0A0S2FAZ5_LYSAN</name>
<keyword evidence="4" id="KW-1185">Reference proteome</keyword>
<dbReference type="RefSeq" id="WP_057917975.1">
    <property type="nucleotide sequence ID" value="NZ_CP011129.1"/>
</dbReference>
<evidence type="ECO:0000313" key="3">
    <source>
        <dbReference type="EMBL" id="ALN80754.1"/>
    </source>
</evidence>